<accession>A0A6I4P676</accession>
<reference evidence="4 5" key="1">
    <citation type="submission" date="2019-12" db="EMBL/GenBank/DDBJ databases">
        <authorList>
            <person name="Kim Y.S."/>
        </authorList>
    </citation>
    <scope>NUCLEOTIDE SEQUENCE [LARGE SCALE GENOMIC DNA]</scope>
    <source>
        <strain evidence="4 5">MMS17-SY077</strain>
    </source>
</reference>
<gene>
    <name evidence="4" type="ORF">GB864_10980</name>
</gene>
<protein>
    <submittedName>
        <fullName evidence="4">Class II aldolase/adducin family protein</fullName>
    </submittedName>
</protein>
<dbReference type="EMBL" id="WSTA01000046">
    <property type="protein sequence ID" value="MWB99067.1"/>
    <property type="molecule type" value="Genomic_DNA"/>
</dbReference>
<evidence type="ECO:0000259" key="3">
    <source>
        <dbReference type="SMART" id="SM01007"/>
    </source>
</evidence>
<proteinExistence type="predicted"/>
<comment type="caution">
    <text evidence="4">The sequence shown here is derived from an EMBL/GenBank/DDBJ whole genome shotgun (WGS) entry which is preliminary data.</text>
</comment>
<organism evidence="4 5">
    <name type="scientific">Agromyces seonyuensis</name>
    <dbReference type="NCBI Taxonomy" id="2662446"/>
    <lineage>
        <taxon>Bacteria</taxon>
        <taxon>Bacillati</taxon>
        <taxon>Actinomycetota</taxon>
        <taxon>Actinomycetes</taxon>
        <taxon>Micrococcales</taxon>
        <taxon>Microbacteriaceae</taxon>
        <taxon>Agromyces</taxon>
    </lineage>
</organism>
<evidence type="ECO:0000256" key="1">
    <source>
        <dbReference type="ARBA" id="ARBA00022723"/>
    </source>
</evidence>
<dbReference type="SUPFAM" id="SSF53639">
    <property type="entry name" value="AraD/HMP-PK domain-like"/>
    <property type="match status" value="1"/>
</dbReference>
<dbReference type="Proteomes" id="UP000438182">
    <property type="component" value="Unassembled WGS sequence"/>
</dbReference>
<dbReference type="SMART" id="SM01007">
    <property type="entry name" value="Aldolase_II"/>
    <property type="match status" value="1"/>
</dbReference>
<evidence type="ECO:0000313" key="4">
    <source>
        <dbReference type="EMBL" id="MWB99067.1"/>
    </source>
</evidence>
<keyword evidence="1" id="KW-0479">Metal-binding</keyword>
<evidence type="ECO:0000256" key="2">
    <source>
        <dbReference type="ARBA" id="ARBA00023239"/>
    </source>
</evidence>
<dbReference type="RefSeq" id="WP_160424971.1">
    <property type="nucleotide sequence ID" value="NZ_WSTA01000046.1"/>
</dbReference>
<dbReference type="GO" id="GO:0005829">
    <property type="term" value="C:cytosol"/>
    <property type="evidence" value="ECO:0007669"/>
    <property type="project" value="TreeGrafter"/>
</dbReference>
<dbReference type="GO" id="GO:0019323">
    <property type="term" value="P:pentose catabolic process"/>
    <property type="evidence" value="ECO:0007669"/>
    <property type="project" value="TreeGrafter"/>
</dbReference>
<feature type="domain" description="Class II aldolase/adducin N-terminal" evidence="3">
    <location>
        <begin position="11"/>
        <end position="187"/>
    </location>
</feature>
<dbReference type="InterPro" id="IPR001303">
    <property type="entry name" value="Aldolase_II/adducin_N"/>
</dbReference>
<name>A0A6I4P676_9MICO</name>
<dbReference type="GO" id="GO:0046872">
    <property type="term" value="F:metal ion binding"/>
    <property type="evidence" value="ECO:0007669"/>
    <property type="project" value="UniProtKB-KW"/>
</dbReference>
<dbReference type="GO" id="GO:0016832">
    <property type="term" value="F:aldehyde-lyase activity"/>
    <property type="evidence" value="ECO:0007669"/>
    <property type="project" value="TreeGrafter"/>
</dbReference>
<keyword evidence="2" id="KW-0456">Lyase</keyword>
<dbReference type="InterPro" id="IPR050197">
    <property type="entry name" value="Aldolase_class_II_sugar_metab"/>
</dbReference>
<evidence type="ECO:0000313" key="5">
    <source>
        <dbReference type="Proteomes" id="UP000438182"/>
    </source>
</evidence>
<dbReference type="Gene3D" id="3.40.225.10">
    <property type="entry name" value="Class II aldolase/adducin N-terminal domain"/>
    <property type="match status" value="1"/>
</dbReference>
<dbReference type="PANTHER" id="PTHR22789">
    <property type="entry name" value="FUCULOSE PHOSPHATE ALDOLASE"/>
    <property type="match status" value="1"/>
</dbReference>
<dbReference type="PANTHER" id="PTHR22789:SF0">
    <property type="entry name" value="3-OXO-TETRONATE 4-PHOSPHATE DECARBOXYLASE-RELATED"/>
    <property type="match status" value="1"/>
</dbReference>
<keyword evidence="5" id="KW-1185">Reference proteome</keyword>
<dbReference type="Pfam" id="PF00596">
    <property type="entry name" value="Aldolase_II"/>
    <property type="match status" value="1"/>
</dbReference>
<sequence length="224" mass="23424">MTSTQVTAIRRSVASAAKTLASHGLVIGRSGNVSLRSGELVGLTATGVPLNAIKQEQVTVVDLFGNVVDGDWEPTSEAALHLGILRTSPADGVYAVAHTHSPFASALSMVLDELPVAHYQQLALGGALRVAPFATFGSPQLGHAVNTALEGRLAALMANHGAVALGHDLPTAVEHALLVEQLCELYWRASALGEPRLLDAAQQRGVIEAAEEIHYGAPKRIARP</sequence>
<dbReference type="InterPro" id="IPR036409">
    <property type="entry name" value="Aldolase_II/adducin_N_sf"/>
</dbReference>
<dbReference type="AlphaFoldDB" id="A0A6I4P676"/>